<keyword evidence="1" id="KW-0812">Transmembrane</keyword>
<reference evidence="2 3" key="1">
    <citation type="submission" date="2010-03" db="EMBL/GenBank/DDBJ databases">
        <title>The genome sequence of Gordonibacter pamelaeae 7-10-1-bT.</title>
        <authorList>
            <consortium name="metaHIT consortium -- http://www.metahit.eu/"/>
            <person name="Pajon A."/>
            <person name="Turner K."/>
            <person name="Parkhill J."/>
            <person name="Timmis K."/>
            <person name="Oxley A."/>
            <person name="Wurdemann D."/>
        </authorList>
    </citation>
    <scope>NUCLEOTIDE SEQUENCE [LARGE SCALE GENOMIC DNA]</scope>
    <source>
        <strain evidence="3">7-10-1-b</strain>
    </source>
</reference>
<dbReference type="Proteomes" id="UP000008805">
    <property type="component" value="Chromosome"/>
</dbReference>
<dbReference type="EMBL" id="FP929047">
    <property type="protein sequence ID" value="CBL04273.1"/>
    <property type="molecule type" value="Genomic_DNA"/>
</dbReference>
<evidence type="ECO:0000313" key="3">
    <source>
        <dbReference type="Proteomes" id="UP000008805"/>
    </source>
</evidence>
<dbReference type="PATRIC" id="fig|657308.3.peg.1402"/>
<evidence type="ECO:0000313" key="2">
    <source>
        <dbReference type="EMBL" id="CBL04273.1"/>
    </source>
</evidence>
<feature type="transmembrane region" description="Helical" evidence="1">
    <location>
        <begin position="151"/>
        <end position="172"/>
    </location>
</feature>
<dbReference type="KEGG" id="gpa:GPA_18450"/>
<organism evidence="2 3">
    <name type="scientific">Gordonibacter pamelaeae 7-10-1-b</name>
    <dbReference type="NCBI Taxonomy" id="657308"/>
    <lineage>
        <taxon>Bacteria</taxon>
        <taxon>Bacillati</taxon>
        <taxon>Actinomycetota</taxon>
        <taxon>Coriobacteriia</taxon>
        <taxon>Eggerthellales</taxon>
        <taxon>Eggerthellaceae</taxon>
        <taxon>Gordonibacter</taxon>
    </lineage>
</organism>
<sequence>MSFLRPDLTMVGKALVIIGLVALFGGFAALLYGEFAPSVGYQGVLDRGIGSAGILAMGLGVLCFVPLVARDPWHAATRSAENPEALLRAAAKELGVVALNLFCYVGAALVALGALTALDRAPIAAGLVMIACIAALVLYRRHRKRHPRSYNLTKPLGIVLFMLAFGFAAGAFGTLQTSSALADALEGPREQVCVLSDFDEQRPTGRYSSLRAADFVIDFTDGRGRTVRVAIKEQDRAALGQIAEAGSVVRFAYYPRTNVFVSARPADGDSPLTPTQRHGLP</sequence>
<feature type="transmembrane region" description="Helical" evidence="1">
    <location>
        <begin position="49"/>
        <end position="69"/>
    </location>
</feature>
<dbReference type="HOGENOM" id="CLU_989603_0_0_11"/>
<proteinExistence type="predicted"/>
<feature type="transmembrane region" description="Helical" evidence="1">
    <location>
        <begin position="94"/>
        <end position="115"/>
    </location>
</feature>
<reference evidence="2 3" key="2">
    <citation type="submission" date="2010-03" db="EMBL/GenBank/DDBJ databases">
        <authorList>
            <person name="Pajon A."/>
        </authorList>
    </citation>
    <scope>NUCLEOTIDE SEQUENCE [LARGE SCALE GENOMIC DNA]</scope>
    <source>
        <strain evidence="3">7-10-1-b</strain>
    </source>
</reference>
<keyword evidence="1" id="KW-1133">Transmembrane helix</keyword>
<gene>
    <name evidence="2" type="ORF">GPA_18450</name>
</gene>
<evidence type="ECO:0000256" key="1">
    <source>
        <dbReference type="SAM" id="Phobius"/>
    </source>
</evidence>
<dbReference type="AlphaFoldDB" id="D6E976"/>
<keyword evidence="3" id="KW-1185">Reference proteome</keyword>
<name>D6E976_9ACTN</name>
<accession>D6E976</accession>
<keyword evidence="1" id="KW-0472">Membrane</keyword>
<protein>
    <submittedName>
        <fullName evidence="2">Uncharacterized protein</fullName>
    </submittedName>
</protein>
<feature type="transmembrane region" description="Helical" evidence="1">
    <location>
        <begin position="121"/>
        <end position="139"/>
    </location>
</feature>
<dbReference type="BioCyc" id="GPAM657308:GPA_RS08595-MONOMER"/>
<dbReference type="RefSeq" id="WP_015539622.1">
    <property type="nucleotide sequence ID" value="NC_021021.1"/>
</dbReference>